<dbReference type="EMBL" id="JAKREW010000004">
    <property type="protein sequence ID" value="MCG7504753.1"/>
    <property type="molecule type" value="Genomic_DNA"/>
</dbReference>
<reference evidence="7 8" key="1">
    <citation type="submission" date="2022-02" db="EMBL/GenBank/DDBJ databases">
        <title>Draft genome sequence of Mezorhizobium retamae strain IRAMC:0171 isolated from Retama raetam nodules.</title>
        <authorList>
            <person name="Bengaied R."/>
            <person name="Sbissi I."/>
            <person name="Huber K."/>
            <person name="Ghodbane F."/>
            <person name="Nouioui I."/>
            <person name="Tarhouni M."/>
            <person name="Gtari M."/>
        </authorList>
    </citation>
    <scope>NUCLEOTIDE SEQUENCE [LARGE SCALE GENOMIC DNA]</scope>
    <source>
        <strain evidence="7 8">IRAMC:0171</strain>
    </source>
</reference>
<dbReference type="RefSeq" id="WP_239363040.1">
    <property type="nucleotide sequence ID" value="NZ_JAKREW010000004.1"/>
</dbReference>
<dbReference type="Proteomes" id="UP001201701">
    <property type="component" value="Unassembled WGS sequence"/>
</dbReference>
<evidence type="ECO:0000256" key="2">
    <source>
        <dbReference type="ARBA" id="ARBA00006966"/>
    </source>
</evidence>
<keyword evidence="5" id="KW-0456">Lyase</keyword>
<evidence type="ECO:0000259" key="6">
    <source>
        <dbReference type="Pfam" id="PF01212"/>
    </source>
</evidence>
<dbReference type="EC" id="4.1.2.48" evidence="5"/>
<evidence type="ECO:0000256" key="5">
    <source>
        <dbReference type="PIRNR" id="PIRNR038940"/>
    </source>
</evidence>
<comment type="catalytic activity">
    <reaction evidence="5">
        <text>L-threonine = acetaldehyde + glycine</text>
        <dbReference type="Rhea" id="RHEA:19625"/>
        <dbReference type="ChEBI" id="CHEBI:15343"/>
        <dbReference type="ChEBI" id="CHEBI:57305"/>
        <dbReference type="ChEBI" id="CHEBI:57926"/>
        <dbReference type="EC" id="4.1.2.48"/>
    </reaction>
</comment>
<dbReference type="InterPro" id="IPR015424">
    <property type="entry name" value="PyrdxlP-dep_Trfase"/>
</dbReference>
<sequence>MFFASDNWAGAHPKVAAALSAHNTGYAAAYGDSDLDKAVYERFSEIFEREVAIFFVATGTAANSLSLTAYNKPGGITFCHRESHIVEDECGAPEYFTGGSRLRPVDGALGRIDPSALEQGIERFAGEVVHAGRPMAISITQSTEAGTIYGLDDIEAISKIASRYGLPLQMDGARFANALASLETTPAEMTWKRGIDILSFGGTKNGCWCAEAIVLFDLDRAKELTFLRKRAAQLFSKSRFIAAQFDAYFKDGLWMETAHHANAMAARLAAAIEDDENSKLAWLPQANEVFAILDRKRAERLLASGAAFYDWHMPHGFDGHIGENEGLYRFVTSFATTEKDIDRFAEQLRA</sequence>
<dbReference type="SUPFAM" id="SSF53383">
    <property type="entry name" value="PLP-dependent transferases"/>
    <property type="match status" value="1"/>
</dbReference>
<dbReference type="PIRSF" id="PIRSF038940">
    <property type="entry name" value="Low_specificity_LTA"/>
    <property type="match status" value="1"/>
</dbReference>
<dbReference type="InterPro" id="IPR015421">
    <property type="entry name" value="PyrdxlP-dep_Trfase_major"/>
</dbReference>
<comment type="similarity">
    <text evidence="2 5">Belongs to the threonine aldolase family.</text>
</comment>
<proteinExistence type="inferred from homology"/>
<dbReference type="InterPro" id="IPR015422">
    <property type="entry name" value="PyrdxlP-dep_Trfase_small"/>
</dbReference>
<dbReference type="Pfam" id="PF01212">
    <property type="entry name" value="Beta_elim_lyase"/>
    <property type="match status" value="1"/>
</dbReference>
<dbReference type="Gene3D" id="3.40.640.10">
    <property type="entry name" value="Type I PLP-dependent aspartate aminotransferase-like (Major domain)"/>
    <property type="match status" value="1"/>
</dbReference>
<dbReference type="PANTHER" id="PTHR48097">
    <property type="entry name" value="L-THREONINE ALDOLASE-RELATED"/>
    <property type="match status" value="1"/>
</dbReference>
<comment type="catalytic activity">
    <reaction evidence="5">
        <text>L-allo-threonine = acetaldehyde + glycine</text>
        <dbReference type="Rhea" id="RHEA:26209"/>
        <dbReference type="ChEBI" id="CHEBI:15343"/>
        <dbReference type="ChEBI" id="CHEBI:57305"/>
        <dbReference type="ChEBI" id="CHEBI:58585"/>
        <dbReference type="EC" id="4.1.2.48"/>
    </reaction>
</comment>
<evidence type="ECO:0000256" key="1">
    <source>
        <dbReference type="ARBA" id="ARBA00001933"/>
    </source>
</evidence>
<dbReference type="PANTHER" id="PTHR48097:SF5">
    <property type="entry name" value="LOW SPECIFICITY L-THREONINE ALDOLASE"/>
    <property type="match status" value="1"/>
</dbReference>
<comment type="caution">
    <text evidence="7">The sequence shown here is derived from an EMBL/GenBank/DDBJ whole genome shotgun (WGS) entry which is preliminary data.</text>
</comment>
<comment type="cofactor">
    <cofactor evidence="1 5">
        <name>pyridoxal 5'-phosphate</name>
        <dbReference type="ChEBI" id="CHEBI:597326"/>
    </cofactor>
</comment>
<keyword evidence="4 5" id="KW-0663">Pyridoxal phosphate</keyword>
<dbReference type="InterPro" id="IPR026273">
    <property type="entry name" value="Low_specificity_L-TA_bact"/>
</dbReference>
<organism evidence="7 8">
    <name type="scientific">Mesorhizobium retamae</name>
    <dbReference type="NCBI Taxonomy" id="2912854"/>
    <lineage>
        <taxon>Bacteria</taxon>
        <taxon>Pseudomonadati</taxon>
        <taxon>Pseudomonadota</taxon>
        <taxon>Alphaproteobacteria</taxon>
        <taxon>Hyphomicrobiales</taxon>
        <taxon>Phyllobacteriaceae</taxon>
        <taxon>Mesorhizobium</taxon>
    </lineage>
</organism>
<comment type="function">
    <text evidence="5">Catalyzes the cleavage of L-allo-threonine and L-threonine to glycine and acetaldehyde.</text>
</comment>
<evidence type="ECO:0000256" key="4">
    <source>
        <dbReference type="ARBA" id="ARBA00022898"/>
    </source>
</evidence>
<evidence type="ECO:0000256" key="3">
    <source>
        <dbReference type="ARBA" id="ARBA00011881"/>
    </source>
</evidence>
<gene>
    <name evidence="7" type="ORF">L4923_06925</name>
</gene>
<accession>A0ABS9QBG6</accession>
<dbReference type="InterPro" id="IPR001597">
    <property type="entry name" value="ArAA_b-elim_lyase/Thr_aldolase"/>
</dbReference>
<feature type="domain" description="Aromatic amino acid beta-eliminating lyase/threonine aldolase" evidence="6">
    <location>
        <begin position="3"/>
        <end position="275"/>
    </location>
</feature>
<dbReference type="Gene3D" id="3.90.1150.10">
    <property type="entry name" value="Aspartate Aminotransferase, domain 1"/>
    <property type="match status" value="1"/>
</dbReference>
<protein>
    <recommendedName>
        <fullName evidence="5">L-threonine aldolase</fullName>
        <ecNumber evidence="5">4.1.2.48</ecNumber>
    </recommendedName>
</protein>
<evidence type="ECO:0000313" key="7">
    <source>
        <dbReference type="EMBL" id="MCG7504753.1"/>
    </source>
</evidence>
<name>A0ABS9QBG6_9HYPH</name>
<evidence type="ECO:0000313" key="8">
    <source>
        <dbReference type="Proteomes" id="UP001201701"/>
    </source>
</evidence>
<comment type="subunit">
    <text evidence="3">Homotetramer.</text>
</comment>
<keyword evidence="8" id="KW-1185">Reference proteome</keyword>